<organism evidence="1 2">
    <name type="scientific">Scleropages formosus</name>
    <name type="common">Asian bonytongue</name>
    <name type="synonym">Osteoglossum formosum</name>
    <dbReference type="NCBI Taxonomy" id="113540"/>
    <lineage>
        <taxon>Eukaryota</taxon>
        <taxon>Metazoa</taxon>
        <taxon>Chordata</taxon>
        <taxon>Craniata</taxon>
        <taxon>Vertebrata</taxon>
        <taxon>Euteleostomi</taxon>
        <taxon>Actinopterygii</taxon>
        <taxon>Neopterygii</taxon>
        <taxon>Teleostei</taxon>
        <taxon>Osteoglossocephala</taxon>
        <taxon>Osteoglossomorpha</taxon>
        <taxon>Osteoglossiformes</taxon>
        <taxon>Osteoglossidae</taxon>
        <taxon>Scleropages</taxon>
    </lineage>
</organism>
<dbReference type="Ensembl" id="ENSSFOT00015071165.1">
    <property type="protein sequence ID" value="ENSSFOP00015056052.1"/>
    <property type="gene ID" value="ENSSFOG00015026070.1"/>
</dbReference>
<protein>
    <submittedName>
        <fullName evidence="1">Uncharacterized protein</fullName>
    </submittedName>
</protein>
<proteinExistence type="predicted"/>
<dbReference type="Proteomes" id="UP000694397">
    <property type="component" value="Chromosome 2"/>
</dbReference>
<name>A0A8C9TW88_SCLFO</name>
<dbReference type="PANTHER" id="PTHR15117:SF9">
    <property type="entry name" value="ATAXIN-7-LIKE PROTEIN 1"/>
    <property type="match status" value="1"/>
</dbReference>
<keyword evidence="2" id="KW-1185">Reference proteome</keyword>
<reference evidence="1 2" key="1">
    <citation type="submission" date="2019-04" db="EMBL/GenBank/DDBJ databases">
        <authorList>
            <consortium name="Wellcome Sanger Institute Data Sharing"/>
        </authorList>
    </citation>
    <scope>NUCLEOTIDE SEQUENCE [LARGE SCALE GENOMIC DNA]</scope>
</reference>
<dbReference type="PANTHER" id="PTHR15117">
    <property type="entry name" value="ATAXIN 7 RELATED"/>
    <property type="match status" value="1"/>
</dbReference>
<reference evidence="1" key="3">
    <citation type="submission" date="2025-09" db="UniProtKB">
        <authorList>
            <consortium name="Ensembl"/>
        </authorList>
    </citation>
    <scope>IDENTIFICATION</scope>
</reference>
<accession>A0A8C9TW88</accession>
<dbReference type="OrthoDB" id="21678at2759"/>
<evidence type="ECO:0000313" key="1">
    <source>
        <dbReference type="Ensembl" id="ENSSFOP00015056052.1"/>
    </source>
</evidence>
<dbReference type="GeneTree" id="ENSGT00940000164338"/>
<sequence>MATVDRKLPSPDAFLYKPWSAYTDAARSYCCDNMRVFGQCPAHDDFYLVVCNICNQVVKPQGFEMHYGKSCEGPRRSVPQLMSSLCSV</sequence>
<dbReference type="AlphaFoldDB" id="A0A8C9TW88"/>
<reference evidence="1" key="2">
    <citation type="submission" date="2025-08" db="UniProtKB">
        <authorList>
            <consortium name="Ensembl"/>
        </authorList>
    </citation>
    <scope>IDENTIFICATION</scope>
</reference>
<dbReference type="InterPro" id="IPR052237">
    <property type="entry name" value="Ataxin-7-like_regulator"/>
</dbReference>
<evidence type="ECO:0000313" key="2">
    <source>
        <dbReference type="Proteomes" id="UP000694397"/>
    </source>
</evidence>